<dbReference type="InterPro" id="IPR028846">
    <property type="entry name" value="Recoverin"/>
</dbReference>
<evidence type="ECO:0000256" key="2">
    <source>
        <dbReference type="ARBA" id="ARBA00022737"/>
    </source>
</evidence>
<dbReference type="PRINTS" id="PR00450">
    <property type="entry name" value="RECOVERIN"/>
</dbReference>
<organism evidence="4 5">
    <name type="scientific">Ditylenchus dipsaci</name>
    <dbReference type="NCBI Taxonomy" id="166011"/>
    <lineage>
        <taxon>Eukaryota</taxon>
        <taxon>Metazoa</taxon>
        <taxon>Ecdysozoa</taxon>
        <taxon>Nematoda</taxon>
        <taxon>Chromadorea</taxon>
        <taxon>Rhabditida</taxon>
        <taxon>Tylenchina</taxon>
        <taxon>Tylenchomorpha</taxon>
        <taxon>Sphaerularioidea</taxon>
        <taxon>Anguinidae</taxon>
        <taxon>Anguininae</taxon>
        <taxon>Ditylenchus</taxon>
    </lineage>
</organism>
<keyword evidence="2" id="KW-0677">Repeat</keyword>
<evidence type="ECO:0000313" key="5">
    <source>
        <dbReference type="WBParaSite" id="jg5143"/>
    </source>
</evidence>
<evidence type="ECO:0000256" key="1">
    <source>
        <dbReference type="ARBA" id="ARBA00022723"/>
    </source>
</evidence>
<dbReference type="PANTHER" id="PTHR23055:SF56">
    <property type="entry name" value="EF-HAND DOMAIN-CONTAINING PROTEIN"/>
    <property type="match status" value="1"/>
</dbReference>
<dbReference type="PANTHER" id="PTHR23055">
    <property type="entry name" value="CALCIUM BINDING PROTEINS"/>
    <property type="match status" value="1"/>
</dbReference>
<dbReference type="Proteomes" id="UP000887574">
    <property type="component" value="Unplaced"/>
</dbReference>
<feature type="domain" description="EF-hand" evidence="3">
    <location>
        <begin position="94"/>
        <end position="129"/>
    </location>
</feature>
<accession>A0A915EGN3</accession>
<dbReference type="InterPro" id="IPR002048">
    <property type="entry name" value="EF_hand_dom"/>
</dbReference>
<dbReference type="GO" id="GO:0005509">
    <property type="term" value="F:calcium ion binding"/>
    <property type="evidence" value="ECO:0007669"/>
    <property type="project" value="InterPro"/>
</dbReference>
<evidence type="ECO:0000313" key="4">
    <source>
        <dbReference type="Proteomes" id="UP000887574"/>
    </source>
</evidence>
<dbReference type="AlphaFoldDB" id="A0A915EGN3"/>
<keyword evidence="4" id="KW-1185">Reference proteome</keyword>
<sequence>MSNLKRRQAVFVEDPAERTDLLKSLNEFRPENAYLAALQLHLKQPVSLNQLTSETHFTRKEIKSMYRTFKETSPTAIIHRDIVRNWFMSFFKGDTEHFADLIFNTFDVDHSGTITFDKFVKSISVLSRGSLEEKLQWLYNLYDPQSTGFISWHRLLYVITAMDDLIGIDARPRLTREQRIKHANYVFNKFDPSGSGVIPKDQFLQVCRLDPSIISSISDIDNSFYAQK</sequence>
<dbReference type="PROSITE" id="PS50222">
    <property type="entry name" value="EF_HAND_2"/>
    <property type="match status" value="2"/>
</dbReference>
<name>A0A915EGN3_9BILA</name>
<protein>
    <submittedName>
        <fullName evidence="5">EF-hand domain-containing protein</fullName>
    </submittedName>
</protein>
<dbReference type="SUPFAM" id="SSF47473">
    <property type="entry name" value="EF-hand"/>
    <property type="match status" value="1"/>
</dbReference>
<keyword evidence="1" id="KW-0479">Metal-binding</keyword>
<dbReference type="Gene3D" id="1.10.238.10">
    <property type="entry name" value="EF-hand"/>
    <property type="match status" value="1"/>
</dbReference>
<feature type="domain" description="EF-hand" evidence="3">
    <location>
        <begin position="178"/>
        <end position="213"/>
    </location>
</feature>
<dbReference type="WBParaSite" id="jg5143">
    <property type="protein sequence ID" value="jg5143"/>
    <property type="gene ID" value="jg5143"/>
</dbReference>
<reference evidence="5" key="1">
    <citation type="submission" date="2022-11" db="UniProtKB">
        <authorList>
            <consortium name="WormBaseParasite"/>
        </authorList>
    </citation>
    <scope>IDENTIFICATION</scope>
</reference>
<dbReference type="InterPro" id="IPR011992">
    <property type="entry name" value="EF-hand-dom_pair"/>
</dbReference>
<evidence type="ECO:0000259" key="3">
    <source>
        <dbReference type="PROSITE" id="PS50222"/>
    </source>
</evidence>
<proteinExistence type="predicted"/>